<dbReference type="AlphaFoldDB" id="A0A0F9PSR4"/>
<sequence>MSIEADQLANSKKELICMGCDSTNIPGEPNETSAPFYEIEVWNDSMTDKEEKEIYCSECLSNNLSEDPLAIYSVKQIWFSDYDLKMRRDK</sequence>
<organism evidence="1">
    <name type="scientific">marine sediment metagenome</name>
    <dbReference type="NCBI Taxonomy" id="412755"/>
    <lineage>
        <taxon>unclassified sequences</taxon>
        <taxon>metagenomes</taxon>
        <taxon>ecological metagenomes</taxon>
    </lineage>
</organism>
<accession>A0A0F9PSR4</accession>
<name>A0A0F9PSR4_9ZZZZ</name>
<protein>
    <submittedName>
        <fullName evidence="1">Uncharacterized protein</fullName>
    </submittedName>
</protein>
<proteinExistence type="predicted"/>
<dbReference type="EMBL" id="LAZR01002195">
    <property type="protein sequence ID" value="KKN33209.1"/>
    <property type="molecule type" value="Genomic_DNA"/>
</dbReference>
<comment type="caution">
    <text evidence="1">The sequence shown here is derived from an EMBL/GenBank/DDBJ whole genome shotgun (WGS) entry which is preliminary data.</text>
</comment>
<reference evidence="1" key="1">
    <citation type="journal article" date="2015" name="Nature">
        <title>Complex archaea that bridge the gap between prokaryotes and eukaryotes.</title>
        <authorList>
            <person name="Spang A."/>
            <person name="Saw J.H."/>
            <person name="Jorgensen S.L."/>
            <person name="Zaremba-Niedzwiedzka K."/>
            <person name="Martijn J."/>
            <person name="Lind A.E."/>
            <person name="van Eijk R."/>
            <person name="Schleper C."/>
            <person name="Guy L."/>
            <person name="Ettema T.J."/>
        </authorList>
    </citation>
    <scope>NUCLEOTIDE SEQUENCE</scope>
</reference>
<gene>
    <name evidence="1" type="ORF">LCGC14_0806040</name>
</gene>
<evidence type="ECO:0000313" key="1">
    <source>
        <dbReference type="EMBL" id="KKN33209.1"/>
    </source>
</evidence>